<dbReference type="InterPro" id="IPR001356">
    <property type="entry name" value="HD"/>
</dbReference>
<dbReference type="GO" id="GO:0000981">
    <property type="term" value="F:DNA-binding transcription factor activity, RNA polymerase II-specific"/>
    <property type="evidence" value="ECO:0007669"/>
    <property type="project" value="InterPro"/>
</dbReference>
<dbReference type="InterPro" id="IPR051775">
    <property type="entry name" value="Homeobox_domain"/>
</dbReference>
<dbReference type="CDD" id="cd00086">
    <property type="entry name" value="homeodomain"/>
    <property type="match status" value="1"/>
</dbReference>
<dbReference type="InterPro" id="IPR009057">
    <property type="entry name" value="Homeodomain-like_sf"/>
</dbReference>
<dbReference type="InterPro" id="IPR017970">
    <property type="entry name" value="Homeobox_CS"/>
</dbReference>
<evidence type="ECO:0000256" key="3">
    <source>
        <dbReference type="ARBA" id="ARBA00023155"/>
    </source>
</evidence>
<feature type="compositionally biased region" description="Polar residues" evidence="7">
    <location>
        <begin position="482"/>
        <end position="493"/>
    </location>
</feature>
<comment type="caution">
    <text evidence="9">The sequence shown here is derived from an EMBL/GenBank/DDBJ whole genome shotgun (WGS) entry which is preliminary data.</text>
</comment>
<proteinExistence type="predicted"/>
<keyword evidence="3 5" id="KW-0371">Homeobox</keyword>
<evidence type="ECO:0000259" key="8">
    <source>
        <dbReference type="PROSITE" id="PS50071"/>
    </source>
</evidence>
<protein>
    <recommendedName>
        <fullName evidence="8">Homeobox domain-containing protein</fullName>
    </recommendedName>
</protein>
<dbReference type="Pfam" id="PF00046">
    <property type="entry name" value="Homeodomain"/>
    <property type="match status" value="1"/>
</dbReference>
<dbReference type="EMBL" id="LAEV01000372">
    <property type="protein sequence ID" value="KKA30458.1"/>
    <property type="molecule type" value="Genomic_DNA"/>
</dbReference>
<sequence length="558" mass="60467">MSTMTPKKALCVVTVEPDKQTKNRRKRTQAGDKAILEAAYQANAKPDKSARLAIVRQVSMTEKEVQIWFQNRRQNDRRKSRPLSAQEIAALRYGGMQVISSASASPETRNALQAACLGTPGPVPRSQNSYHNVVPQTIPSPTQSAFPVQTPTHHMGPSHMGSGSNPSPMPSLVDSSPGGVRGAMGPIAAGMRVANITSSPENEIRTPSDSTNSRNPMIHGFHGSVGYVSNRWNMNNSLNSPSGHGMLEDPKPIIPQGSRILPEPMSKVRLGYSLDGRAEITNDLSPHRLRSPDHSAILPELSHKIVDHGNSDAASVTLPPISALTGSLPPGRSRDVRQWEFCCDKEAPQDDQLTKIAASEAAGSALAEISLRRSTSGFSAHYAPPMNHGTASYQASAIKRNLMISPAPYMSHAKPMGRMVPESDYATSPRSENGSVKVPVAMLVTDRTATGSTVDSDKESWTAECRRPIAPQRVLTPESPMTRRSPSPASRQQAEMKSESLHKKRSREVEECEGDESARKRMTREEDVSRFISDVSPSKKGDAVCVAGLLALSQGNWR</sequence>
<dbReference type="AlphaFoldDB" id="A0A0F4ZKR6"/>
<dbReference type="SUPFAM" id="SSF46689">
    <property type="entry name" value="Homeodomain-like"/>
    <property type="match status" value="1"/>
</dbReference>
<accession>A0A0F4ZKR6</accession>
<evidence type="ECO:0000256" key="7">
    <source>
        <dbReference type="SAM" id="MobiDB-lite"/>
    </source>
</evidence>
<feature type="region of interest" description="Disordered" evidence="7">
    <location>
        <begin position="448"/>
        <end position="539"/>
    </location>
</feature>
<keyword evidence="4 5" id="KW-0539">Nucleus</keyword>
<dbReference type="GO" id="GO:0000976">
    <property type="term" value="F:transcription cis-regulatory region binding"/>
    <property type="evidence" value="ECO:0007669"/>
    <property type="project" value="TreeGrafter"/>
</dbReference>
<feature type="compositionally biased region" description="Basic and acidic residues" evidence="7">
    <location>
        <begin position="455"/>
        <end position="467"/>
    </location>
</feature>
<gene>
    <name evidence="9" type="ORF">TD95_000642</name>
</gene>
<dbReference type="Gene3D" id="1.10.10.60">
    <property type="entry name" value="Homeodomain-like"/>
    <property type="match status" value="1"/>
</dbReference>
<evidence type="ECO:0000313" key="10">
    <source>
        <dbReference type="Proteomes" id="UP000033483"/>
    </source>
</evidence>
<evidence type="ECO:0000256" key="6">
    <source>
        <dbReference type="RuleBase" id="RU000682"/>
    </source>
</evidence>
<evidence type="ECO:0000256" key="2">
    <source>
        <dbReference type="ARBA" id="ARBA00023125"/>
    </source>
</evidence>
<feature type="DNA-binding region" description="Homeobox" evidence="5">
    <location>
        <begin position="21"/>
        <end position="80"/>
    </location>
</feature>
<comment type="subcellular location">
    <subcellularLocation>
        <location evidence="1 5 6">Nucleus</location>
    </subcellularLocation>
</comment>
<organism evidence="9 10">
    <name type="scientific">Thielaviopsis punctulata</name>
    <dbReference type="NCBI Taxonomy" id="72032"/>
    <lineage>
        <taxon>Eukaryota</taxon>
        <taxon>Fungi</taxon>
        <taxon>Dikarya</taxon>
        <taxon>Ascomycota</taxon>
        <taxon>Pezizomycotina</taxon>
        <taxon>Sordariomycetes</taxon>
        <taxon>Hypocreomycetidae</taxon>
        <taxon>Microascales</taxon>
        <taxon>Ceratocystidaceae</taxon>
        <taxon>Thielaviopsis</taxon>
    </lineage>
</organism>
<feature type="region of interest" description="Disordered" evidence="7">
    <location>
        <begin position="150"/>
        <end position="177"/>
    </location>
</feature>
<keyword evidence="2 5" id="KW-0238">DNA-binding</keyword>
<keyword evidence="10" id="KW-1185">Reference proteome</keyword>
<feature type="compositionally biased region" description="Low complexity" evidence="7">
    <location>
        <begin position="153"/>
        <end position="166"/>
    </location>
</feature>
<dbReference type="SMART" id="SM00389">
    <property type="entry name" value="HOX"/>
    <property type="match status" value="1"/>
</dbReference>
<name>A0A0F4ZKR6_9PEZI</name>
<evidence type="ECO:0000313" key="9">
    <source>
        <dbReference type="EMBL" id="KKA30458.1"/>
    </source>
</evidence>
<evidence type="ECO:0000256" key="1">
    <source>
        <dbReference type="ARBA" id="ARBA00004123"/>
    </source>
</evidence>
<dbReference type="PROSITE" id="PS50071">
    <property type="entry name" value="HOMEOBOX_2"/>
    <property type="match status" value="1"/>
</dbReference>
<dbReference type="OrthoDB" id="6159439at2759"/>
<dbReference type="PANTHER" id="PTHR24323:SF7">
    <property type="entry name" value="HOMEOBOX DOMAIN-CONTAINING PROTEIN"/>
    <property type="match status" value="1"/>
</dbReference>
<evidence type="ECO:0000256" key="5">
    <source>
        <dbReference type="PROSITE-ProRule" id="PRU00108"/>
    </source>
</evidence>
<dbReference type="Proteomes" id="UP000033483">
    <property type="component" value="Unassembled WGS sequence"/>
</dbReference>
<feature type="domain" description="Homeobox" evidence="8">
    <location>
        <begin position="19"/>
        <end position="79"/>
    </location>
</feature>
<evidence type="ECO:0000256" key="4">
    <source>
        <dbReference type="ARBA" id="ARBA00023242"/>
    </source>
</evidence>
<reference evidence="9 10" key="1">
    <citation type="submission" date="2015-03" db="EMBL/GenBank/DDBJ databases">
        <authorList>
            <person name="Radwan O."/>
            <person name="Al-Naeli F.A."/>
            <person name="Rendon G.A."/>
            <person name="Fields C."/>
        </authorList>
    </citation>
    <scope>NUCLEOTIDE SEQUENCE [LARGE SCALE GENOMIC DNA]</scope>
    <source>
        <strain evidence="9">CR-DP1</strain>
    </source>
</reference>
<dbReference type="PROSITE" id="PS00027">
    <property type="entry name" value="HOMEOBOX_1"/>
    <property type="match status" value="1"/>
</dbReference>
<dbReference type="PANTHER" id="PTHR24323">
    <property type="entry name" value="CEH-10 HOMEODOMAIN-CONTAINING HOMOLOG"/>
    <property type="match status" value="1"/>
</dbReference>
<feature type="compositionally biased region" description="Basic and acidic residues" evidence="7">
    <location>
        <begin position="516"/>
        <end position="529"/>
    </location>
</feature>
<dbReference type="GO" id="GO:0005634">
    <property type="term" value="C:nucleus"/>
    <property type="evidence" value="ECO:0007669"/>
    <property type="project" value="UniProtKB-SubCell"/>
</dbReference>